<evidence type="ECO:0000256" key="2">
    <source>
        <dbReference type="SAM" id="SignalP"/>
    </source>
</evidence>
<reference evidence="4" key="1">
    <citation type="submission" date="2017-09" db="EMBL/GenBank/DDBJ databases">
        <title>Depth-based differentiation of microbial function through sediment-hosted aquifers and enrichment of novel symbionts in the deep terrestrial subsurface.</title>
        <authorList>
            <person name="Probst A.J."/>
            <person name="Ladd B."/>
            <person name="Jarett J.K."/>
            <person name="Geller-Mcgrath D.E."/>
            <person name="Sieber C.M.K."/>
            <person name="Emerson J.B."/>
            <person name="Anantharaman K."/>
            <person name="Thomas B.C."/>
            <person name="Malmstrom R."/>
            <person name="Stieglmeier M."/>
            <person name="Klingl A."/>
            <person name="Woyke T."/>
            <person name="Ryan C.M."/>
            <person name="Banfield J.F."/>
        </authorList>
    </citation>
    <scope>NUCLEOTIDE SEQUENCE [LARGE SCALE GENOMIC DNA]</scope>
</reference>
<gene>
    <name evidence="3" type="ORF">CO174_04730</name>
</gene>
<dbReference type="EMBL" id="PFWU01000049">
    <property type="protein sequence ID" value="PJA45113.1"/>
    <property type="molecule type" value="Genomic_DNA"/>
</dbReference>
<accession>A0A2M7XB78</accession>
<feature type="chain" id="PRO_5014611163" description="Bacterial spore germination immunoglobulin-like domain-containing protein" evidence="2">
    <location>
        <begin position="20"/>
        <end position="190"/>
    </location>
</feature>
<sequence length="190" mass="20784">MKFFLGIMFVVLLAGAGCASTSVQETETSPVSEASEREEDSQGEFSSYSMSKGILLLAAPSGWSVSQSDGGSVSVVLAQASDEAWINIQIERADTFSGEVREYQVWLSEQGLPEPSGEREVGGVMFDWFDEVDNRTIFTTVYVAEIEHEGLGYFVTISTPEEELLETRQVRDSIIFSPSAEQLSGSQVIE</sequence>
<dbReference type="Proteomes" id="UP000229385">
    <property type="component" value="Unassembled WGS sequence"/>
</dbReference>
<name>A0A2M7XB78_9BACT</name>
<keyword evidence="2" id="KW-0732">Signal</keyword>
<evidence type="ECO:0000313" key="3">
    <source>
        <dbReference type="EMBL" id="PJA45113.1"/>
    </source>
</evidence>
<feature type="compositionally biased region" description="Polar residues" evidence="1">
    <location>
        <begin position="23"/>
        <end position="32"/>
    </location>
</feature>
<evidence type="ECO:0000313" key="4">
    <source>
        <dbReference type="Proteomes" id="UP000229385"/>
    </source>
</evidence>
<proteinExistence type="predicted"/>
<organism evidence="3 4">
    <name type="scientific">Candidatus Uhrbacteria bacterium CG_4_9_14_3_um_filter_50_9</name>
    <dbReference type="NCBI Taxonomy" id="1975035"/>
    <lineage>
        <taxon>Bacteria</taxon>
        <taxon>Candidatus Uhriibacteriota</taxon>
    </lineage>
</organism>
<dbReference type="PROSITE" id="PS51257">
    <property type="entry name" value="PROKAR_LIPOPROTEIN"/>
    <property type="match status" value="1"/>
</dbReference>
<feature type="signal peptide" evidence="2">
    <location>
        <begin position="1"/>
        <end position="19"/>
    </location>
</feature>
<evidence type="ECO:0008006" key="5">
    <source>
        <dbReference type="Google" id="ProtNLM"/>
    </source>
</evidence>
<protein>
    <recommendedName>
        <fullName evidence="5">Bacterial spore germination immunoglobulin-like domain-containing protein</fullName>
    </recommendedName>
</protein>
<comment type="caution">
    <text evidence="3">The sequence shown here is derived from an EMBL/GenBank/DDBJ whole genome shotgun (WGS) entry which is preliminary data.</text>
</comment>
<feature type="region of interest" description="Disordered" evidence="1">
    <location>
        <begin position="23"/>
        <end position="44"/>
    </location>
</feature>
<evidence type="ECO:0000256" key="1">
    <source>
        <dbReference type="SAM" id="MobiDB-lite"/>
    </source>
</evidence>
<dbReference type="AlphaFoldDB" id="A0A2M7XB78"/>